<dbReference type="Proteomes" id="UP000479710">
    <property type="component" value="Unassembled WGS sequence"/>
</dbReference>
<proteinExistence type="predicted"/>
<organism evidence="1 2">
    <name type="scientific">Oryza meyeriana var. granulata</name>
    <dbReference type="NCBI Taxonomy" id="110450"/>
    <lineage>
        <taxon>Eukaryota</taxon>
        <taxon>Viridiplantae</taxon>
        <taxon>Streptophyta</taxon>
        <taxon>Embryophyta</taxon>
        <taxon>Tracheophyta</taxon>
        <taxon>Spermatophyta</taxon>
        <taxon>Magnoliopsida</taxon>
        <taxon>Liliopsida</taxon>
        <taxon>Poales</taxon>
        <taxon>Poaceae</taxon>
        <taxon>BOP clade</taxon>
        <taxon>Oryzoideae</taxon>
        <taxon>Oryzeae</taxon>
        <taxon>Oryzinae</taxon>
        <taxon>Oryza</taxon>
        <taxon>Oryza meyeriana</taxon>
    </lineage>
</organism>
<sequence>MTHRRLRCAGFEDPSLEESDGEDIGVPAVGMVFNNHMEVNRFYRRVLLLLYTHNPPCWFTIL</sequence>
<keyword evidence="2" id="KW-1185">Reference proteome</keyword>
<reference evidence="1 2" key="1">
    <citation type="submission" date="2019-11" db="EMBL/GenBank/DDBJ databases">
        <title>Whole genome sequence of Oryza granulata.</title>
        <authorList>
            <person name="Li W."/>
        </authorList>
    </citation>
    <scope>NUCLEOTIDE SEQUENCE [LARGE SCALE GENOMIC DNA]</scope>
    <source>
        <strain evidence="2">cv. Menghai</strain>
        <tissue evidence="1">Leaf</tissue>
    </source>
</reference>
<evidence type="ECO:0000313" key="2">
    <source>
        <dbReference type="Proteomes" id="UP000479710"/>
    </source>
</evidence>
<name>A0A6G1CJT5_9ORYZ</name>
<evidence type="ECO:0000313" key="1">
    <source>
        <dbReference type="EMBL" id="KAF0900307.1"/>
    </source>
</evidence>
<accession>A0A6G1CJT5</accession>
<dbReference type="EMBL" id="SPHZ02000009">
    <property type="protein sequence ID" value="KAF0900307.1"/>
    <property type="molecule type" value="Genomic_DNA"/>
</dbReference>
<dbReference type="AlphaFoldDB" id="A0A6G1CJT5"/>
<gene>
    <name evidence="1" type="ORF">E2562_030474</name>
</gene>
<protein>
    <submittedName>
        <fullName evidence="1">Uncharacterized protein</fullName>
    </submittedName>
</protein>
<comment type="caution">
    <text evidence="1">The sequence shown here is derived from an EMBL/GenBank/DDBJ whole genome shotgun (WGS) entry which is preliminary data.</text>
</comment>